<dbReference type="Gramene" id="rna40975">
    <property type="protein sequence ID" value="RHN46484.1"/>
    <property type="gene ID" value="gene40975"/>
</dbReference>
<dbReference type="HOGENOM" id="CLU_179611_1_0_1"/>
<accession>A0A072UBG8</accession>
<dbReference type="OrthoDB" id="2101583at2759"/>
<name>A0A072UBG8_MEDTR</name>
<protein>
    <submittedName>
        <fullName evidence="1">Plant/T10O8-60 protein</fullName>
    </submittedName>
</protein>
<dbReference type="Proteomes" id="UP000265566">
    <property type="component" value="Chromosome 7"/>
</dbReference>
<sequence>MAGGNFLHRVISYFVNEVVVNGLANSPAFQRFAVRTSKNMEEISKKAIQTQKELAEQLKDLPKKMESFKNQQ</sequence>
<dbReference type="KEGG" id="mtr:25498776"/>
<reference evidence="1 4" key="1">
    <citation type="journal article" date="2011" name="Nature">
        <title>The Medicago genome provides insight into the evolution of rhizobial symbioses.</title>
        <authorList>
            <person name="Young N.D."/>
            <person name="Debelle F."/>
            <person name="Oldroyd G.E."/>
            <person name="Geurts R."/>
            <person name="Cannon S.B."/>
            <person name="Udvardi M.K."/>
            <person name="Benedito V.A."/>
            <person name="Mayer K.F."/>
            <person name="Gouzy J."/>
            <person name="Schoof H."/>
            <person name="Van de Peer Y."/>
            <person name="Proost S."/>
            <person name="Cook D.R."/>
            <person name="Meyers B.C."/>
            <person name="Spannagl M."/>
            <person name="Cheung F."/>
            <person name="De Mita S."/>
            <person name="Krishnakumar V."/>
            <person name="Gundlach H."/>
            <person name="Zhou S."/>
            <person name="Mudge J."/>
            <person name="Bharti A.K."/>
            <person name="Murray J.D."/>
            <person name="Naoumkina M.A."/>
            <person name="Rosen B."/>
            <person name="Silverstein K.A."/>
            <person name="Tang H."/>
            <person name="Rombauts S."/>
            <person name="Zhao P.X."/>
            <person name="Zhou P."/>
            <person name="Barbe V."/>
            <person name="Bardou P."/>
            <person name="Bechner M."/>
            <person name="Bellec A."/>
            <person name="Berger A."/>
            <person name="Berges H."/>
            <person name="Bidwell S."/>
            <person name="Bisseling T."/>
            <person name="Choisne N."/>
            <person name="Couloux A."/>
            <person name="Denny R."/>
            <person name="Deshpande S."/>
            <person name="Dai X."/>
            <person name="Doyle J.J."/>
            <person name="Dudez A.M."/>
            <person name="Farmer A.D."/>
            <person name="Fouteau S."/>
            <person name="Franken C."/>
            <person name="Gibelin C."/>
            <person name="Gish J."/>
            <person name="Goldstein S."/>
            <person name="Gonzalez A.J."/>
            <person name="Green P.J."/>
            <person name="Hallab A."/>
            <person name="Hartog M."/>
            <person name="Hua A."/>
            <person name="Humphray S.J."/>
            <person name="Jeong D.H."/>
            <person name="Jing Y."/>
            <person name="Jocker A."/>
            <person name="Kenton S.M."/>
            <person name="Kim D.J."/>
            <person name="Klee K."/>
            <person name="Lai H."/>
            <person name="Lang C."/>
            <person name="Lin S."/>
            <person name="Macmil S.L."/>
            <person name="Magdelenat G."/>
            <person name="Matthews L."/>
            <person name="McCorrison J."/>
            <person name="Monaghan E.L."/>
            <person name="Mun J.H."/>
            <person name="Najar F.Z."/>
            <person name="Nicholson C."/>
            <person name="Noirot C."/>
            <person name="O'Bleness M."/>
            <person name="Paule C.R."/>
            <person name="Poulain J."/>
            <person name="Prion F."/>
            <person name="Qin B."/>
            <person name="Qu C."/>
            <person name="Retzel E.F."/>
            <person name="Riddle C."/>
            <person name="Sallet E."/>
            <person name="Samain S."/>
            <person name="Samson N."/>
            <person name="Sanders I."/>
            <person name="Saurat O."/>
            <person name="Scarpelli C."/>
            <person name="Schiex T."/>
            <person name="Segurens B."/>
            <person name="Severin A.J."/>
            <person name="Sherrier D.J."/>
            <person name="Shi R."/>
            <person name="Sims S."/>
            <person name="Singer S.R."/>
            <person name="Sinharoy S."/>
            <person name="Sterck L."/>
            <person name="Viollet A."/>
            <person name="Wang B.B."/>
            <person name="Wang K."/>
            <person name="Wang M."/>
            <person name="Wang X."/>
            <person name="Warfsmann J."/>
            <person name="Weissenbach J."/>
            <person name="White D.D."/>
            <person name="White J.D."/>
            <person name="Wiley G.B."/>
            <person name="Wincker P."/>
            <person name="Xing Y."/>
            <person name="Yang L."/>
            <person name="Yao Z."/>
            <person name="Ying F."/>
            <person name="Zhai J."/>
            <person name="Zhou L."/>
            <person name="Zuber A."/>
            <person name="Denarie J."/>
            <person name="Dixon R.A."/>
            <person name="May G.D."/>
            <person name="Schwartz D.C."/>
            <person name="Rogers J."/>
            <person name="Quetier F."/>
            <person name="Town C.D."/>
            <person name="Roe B.A."/>
        </authorList>
    </citation>
    <scope>NUCLEOTIDE SEQUENCE [LARGE SCALE GENOMIC DNA]</scope>
    <source>
        <strain evidence="1">A17</strain>
        <strain evidence="3 4">cv. Jemalong A17</strain>
    </source>
</reference>
<evidence type="ECO:0000313" key="2">
    <source>
        <dbReference type="EMBL" id="RHN46484.1"/>
    </source>
</evidence>
<dbReference type="Proteomes" id="UP000002051">
    <property type="component" value="Unassembled WGS sequence"/>
</dbReference>
<evidence type="ECO:0000313" key="3">
    <source>
        <dbReference type="EnsemblPlants" id="KEH23195"/>
    </source>
</evidence>
<dbReference type="PANTHER" id="PTHR34966">
    <property type="entry name" value="OSJNBA0043L24.15 PROTEIN"/>
    <property type="match status" value="1"/>
</dbReference>
<reference evidence="1 4" key="2">
    <citation type="journal article" date="2014" name="BMC Genomics">
        <title>An improved genome release (version Mt4.0) for the model legume Medicago truncatula.</title>
        <authorList>
            <person name="Tang H."/>
            <person name="Krishnakumar V."/>
            <person name="Bidwell S."/>
            <person name="Rosen B."/>
            <person name="Chan A."/>
            <person name="Zhou S."/>
            <person name="Gentzbittel L."/>
            <person name="Childs K.L."/>
            <person name="Yandell M."/>
            <person name="Gundlach H."/>
            <person name="Mayer K.F."/>
            <person name="Schwartz D.C."/>
            <person name="Town C.D."/>
        </authorList>
    </citation>
    <scope>GENOME REANNOTATION</scope>
    <source>
        <strain evidence="1">A17</strain>
        <strain evidence="3 4">cv. Jemalong A17</strain>
    </source>
</reference>
<organism evidence="1 4">
    <name type="scientific">Medicago truncatula</name>
    <name type="common">Barrel medic</name>
    <name type="synonym">Medicago tribuloides</name>
    <dbReference type="NCBI Taxonomy" id="3880"/>
    <lineage>
        <taxon>Eukaryota</taxon>
        <taxon>Viridiplantae</taxon>
        <taxon>Streptophyta</taxon>
        <taxon>Embryophyta</taxon>
        <taxon>Tracheophyta</taxon>
        <taxon>Spermatophyta</taxon>
        <taxon>Magnoliopsida</taxon>
        <taxon>eudicotyledons</taxon>
        <taxon>Gunneridae</taxon>
        <taxon>Pentapetalae</taxon>
        <taxon>rosids</taxon>
        <taxon>fabids</taxon>
        <taxon>Fabales</taxon>
        <taxon>Fabaceae</taxon>
        <taxon>Papilionoideae</taxon>
        <taxon>50 kb inversion clade</taxon>
        <taxon>NPAAA clade</taxon>
        <taxon>Hologalegina</taxon>
        <taxon>IRL clade</taxon>
        <taxon>Trifolieae</taxon>
        <taxon>Medicago</taxon>
    </lineage>
</organism>
<dbReference type="EMBL" id="PSQE01000007">
    <property type="protein sequence ID" value="RHN46484.1"/>
    <property type="molecule type" value="Genomic_DNA"/>
</dbReference>
<dbReference type="ExpressionAtlas" id="A0A072UBG8">
    <property type="expression patterns" value="differential"/>
</dbReference>
<evidence type="ECO:0000313" key="4">
    <source>
        <dbReference type="Proteomes" id="UP000002051"/>
    </source>
</evidence>
<dbReference type="PANTHER" id="PTHR34966:SF1">
    <property type="entry name" value="OS04G0508100 PROTEIN"/>
    <property type="match status" value="1"/>
</dbReference>
<reference evidence="3" key="3">
    <citation type="submission" date="2015-04" db="UniProtKB">
        <authorList>
            <consortium name="EnsemblPlants"/>
        </authorList>
    </citation>
    <scope>IDENTIFICATION</scope>
    <source>
        <strain evidence="3">cv. Jemalong A17</strain>
    </source>
</reference>
<reference evidence="2" key="4">
    <citation type="journal article" date="2018" name="Nat. Plants">
        <title>Whole-genome landscape of Medicago truncatula symbiotic genes.</title>
        <authorList>
            <person name="Pecrix Y."/>
            <person name="Gamas P."/>
            <person name="Carrere S."/>
        </authorList>
    </citation>
    <scope>NUCLEOTIDE SEQUENCE</scope>
    <source>
        <tissue evidence="2">Leaves</tissue>
    </source>
</reference>
<evidence type="ECO:0000313" key="1">
    <source>
        <dbReference type="EMBL" id="KEH23195.1"/>
    </source>
</evidence>
<proteinExistence type="predicted"/>
<dbReference type="EnsemblPlants" id="KEH23195">
    <property type="protein sequence ID" value="KEH23195"/>
    <property type="gene ID" value="MTR_7g068940"/>
</dbReference>
<gene>
    <name evidence="3" type="primary">25498776</name>
    <name evidence="1" type="ordered locus">MTR_7g068940</name>
    <name evidence="2" type="ORF">MtrunA17_Chr7g0242711</name>
</gene>
<dbReference type="EMBL" id="CM001223">
    <property type="protein sequence ID" value="KEH23195.1"/>
    <property type="molecule type" value="Genomic_DNA"/>
</dbReference>
<keyword evidence="4" id="KW-1185">Reference proteome</keyword>
<dbReference type="AlphaFoldDB" id="A0A072UBG8"/>